<evidence type="ECO:0000256" key="3">
    <source>
        <dbReference type="SAM" id="MobiDB-lite"/>
    </source>
</evidence>
<feature type="domain" description="NET" evidence="4">
    <location>
        <begin position="678"/>
        <end position="759"/>
    </location>
</feature>
<name>A0AAV8QGL0_ENSVE</name>
<evidence type="ECO:0000259" key="4">
    <source>
        <dbReference type="PROSITE" id="PS51525"/>
    </source>
</evidence>
<feature type="region of interest" description="Disordered" evidence="3">
    <location>
        <begin position="80"/>
        <end position="130"/>
    </location>
</feature>
<dbReference type="InterPro" id="IPR029058">
    <property type="entry name" value="AB_hydrolase_fold"/>
</dbReference>
<evidence type="ECO:0000313" key="5">
    <source>
        <dbReference type="EMBL" id="KAJ8475574.1"/>
    </source>
</evidence>
<comment type="similarity">
    <text evidence="1">Belongs to the 'GDXG' lipolytic enzyme family.</text>
</comment>
<accession>A0AAV8QGL0</accession>
<dbReference type="PANTHER" id="PTHR23024">
    <property type="entry name" value="ARYLACETAMIDE DEACETYLASE"/>
    <property type="match status" value="1"/>
</dbReference>
<keyword evidence="6" id="KW-1185">Reference proteome</keyword>
<dbReference type="AlphaFoldDB" id="A0AAV8QGL0"/>
<dbReference type="PROSITE" id="PS51525">
    <property type="entry name" value="NET"/>
    <property type="match status" value="1"/>
</dbReference>
<dbReference type="SUPFAM" id="SSF53474">
    <property type="entry name" value="alpha/beta-Hydrolases"/>
    <property type="match status" value="1"/>
</dbReference>
<proteinExistence type="inferred from homology"/>
<dbReference type="EMBL" id="JAQQAF010000006">
    <property type="protein sequence ID" value="KAJ8475574.1"/>
    <property type="molecule type" value="Genomic_DNA"/>
</dbReference>
<dbReference type="Pfam" id="PF07859">
    <property type="entry name" value="Abhydrolase_3"/>
    <property type="match status" value="1"/>
</dbReference>
<dbReference type="Gene3D" id="3.40.50.1820">
    <property type="entry name" value="alpha/beta hydrolase"/>
    <property type="match status" value="1"/>
</dbReference>
<dbReference type="InterPro" id="IPR050466">
    <property type="entry name" value="Carboxylest/Gibb_receptor"/>
</dbReference>
<protein>
    <recommendedName>
        <fullName evidence="4">NET domain-containing protein</fullName>
    </recommendedName>
</protein>
<evidence type="ECO:0000256" key="2">
    <source>
        <dbReference type="ARBA" id="ARBA00022801"/>
    </source>
</evidence>
<dbReference type="Proteomes" id="UP001222027">
    <property type="component" value="Unassembled WGS sequence"/>
</dbReference>
<evidence type="ECO:0000313" key="6">
    <source>
        <dbReference type="Proteomes" id="UP001222027"/>
    </source>
</evidence>
<sequence length="783" mass="85611">MPSVAVKLYSVFFKLLLKHKLQQRLQMVDAADPFGVTSRPEESTALANPSFGPDGVATKDIHIDPLTALSIRIFLPDPALDRGGTKPRQAPDLDRRNSYGGGACASPPPDHTRCSSYDGPGSQNDNGAAAPEAAATGTYRGYLPSVVDARHRAGISKKLPIVVQFHGGGFIAGSNTSTANDFFCRRIAKSCDAVVIAVGYRLAPESRYPAAFEDGLNVLNWLGKQAKLVECRMSMGTARELGLGEVRRSQIVDTFGASAVEPWIAAHGDPSRCVLLGVSCGANIADHVARKAVDAGKLAEPVKVVAQVLMYPFFIGSIPTRSETNLANSYFYDKSSCVLAWKLFLPGDEFSLDHPAANPLVPGRGPPLKCMPPTLTVVAEHDWMRDRAIAYSEELRKVNVDAPVLEYKDAVHEFATLDMLLKTPQAQACTEDIAIWVKNAYDGFSVNPASYSSLDFLGFDFFMMPESSSVRQNELGPDYFGYFKHLFFELFPQSGDSASPSPPSNLESLLGYPSGQVEGIVSPNKVVEDKSCYHSASFFTRVIGEELSEYKKERLKAILHHATVCLNQEADEVFGCILTTLLIELDLQDKRQLSCHSSFSNEEICEPLCNKKRNSSSLNNFGGCSNPFGVNSQFRTKVYNEIQAVKGDGAICMEAVEKYSDKIHEKLMEMEENINGYLDMVVSKCRPMTNAEKQQLGRRIQKLPGEALGGVVDIIRQTNTSATDFPDDVFVNLEEMDNVTLWRECESEWVVPPPLHKTGGASQPNVVGASAARSGPRTDPVEH</sequence>
<dbReference type="InterPro" id="IPR002168">
    <property type="entry name" value="Lipase_GDXG_HIS_AS"/>
</dbReference>
<dbReference type="InterPro" id="IPR038336">
    <property type="entry name" value="NET_sf"/>
</dbReference>
<keyword evidence="2" id="KW-0378">Hydrolase</keyword>
<dbReference type="InterPro" id="IPR027353">
    <property type="entry name" value="NET_dom"/>
</dbReference>
<evidence type="ECO:0000256" key="1">
    <source>
        <dbReference type="ARBA" id="ARBA00010515"/>
    </source>
</evidence>
<dbReference type="Gene3D" id="1.20.1270.220">
    <property type="match status" value="1"/>
</dbReference>
<dbReference type="InterPro" id="IPR013094">
    <property type="entry name" value="AB_hydrolase_3"/>
</dbReference>
<organism evidence="5 6">
    <name type="scientific">Ensete ventricosum</name>
    <name type="common">Abyssinian banana</name>
    <name type="synonym">Musa ensete</name>
    <dbReference type="NCBI Taxonomy" id="4639"/>
    <lineage>
        <taxon>Eukaryota</taxon>
        <taxon>Viridiplantae</taxon>
        <taxon>Streptophyta</taxon>
        <taxon>Embryophyta</taxon>
        <taxon>Tracheophyta</taxon>
        <taxon>Spermatophyta</taxon>
        <taxon>Magnoliopsida</taxon>
        <taxon>Liliopsida</taxon>
        <taxon>Zingiberales</taxon>
        <taxon>Musaceae</taxon>
        <taxon>Ensete</taxon>
    </lineage>
</organism>
<dbReference type="PANTHER" id="PTHR23024:SF211">
    <property type="entry name" value="B1065G12.16 PROTEIN"/>
    <property type="match status" value="1"/>
</dbReference>
<comment type="caution">
    <text evidence="5">The sequence shown here is derived from an EMBL/GenBank/DDBJ whole genome shotgun (WGS) entry which is preliminary data.</text>
</comment>
<dbReference type="PROSITE" id="PS01173">
    <property type="entry name" value="LIPASE_GDXG_HIS"/>
    <property type="match status" value="1"/>
</dbReference>
<gene>
    <name evidence="5" type="ORF">OPV22_019301</name>
</gene>
<dbReference type="Pfam" id="PF17035">
    <property type="entry name" value="BET"/>
    <property type="match status" value="1"/>
</dbReference>
<reference evidence="5 6" key="1">
    <citation type="submission" date="2022-12" db="EMBL/GenBank/DDBJ databases">
        <title>Chromosome-scale assembly of the Ensete ventricosum genome.</title>
        <authorList>
            <person name="Dussert Y."/>
            <person name="Stocks J."/>
            <person name="Wendawek A."/>
            <person name="Woldeyes F."/>
            <person name="Nichols R.A."/>
            <person name="Borrell J.S."/>
        </authorList>
    </citation>
    <scope>NUCLEOTIDE SEQUENCE [LARGE SCALE GENOMIC DNA]</scope>
    <source>
        <strain evidence="6">cv. Maze</strain>
        <tissue evidence="5">Seeds</tissue>
    </source>
</reference>
<feature type="region of interest" description="Disordered" evidence="3">
    <location>
        <begin position="753"/>
        <end position="783"/>
    </location>
</feature>
<dbReference type="GO" id="GO:0016787">
    <property type="term" value="F:hydrolase activity"/>
    <property type="evidence" value="ECO:0007669"/>
    <property type="project" value="UniProtKB-KW"/>
</dbReference>
<feature type="compositionally biased region" description="Basic and acidic residues" evidence="3">
    <location>
        <begin position="80"/>
        <end position="97"/>
    </location>
</feature>